<dbReference type="InterPro" id="IPR047057">
    <property type="entry name" value="MerR_fam"/>
</dbReference>
<dbReference type="Pfam" id="PF13411">
    <property type="entry name" value="MerR_1"/>
    <property type="match status" value="1"/>
</dbReference>
<dbReference type="InterPro" id="IPR009061">
    <property type="entry name" value="DNA-bd_dom_put_sf"/>
</dbReference>
<dbReference type="SUPFAM" id="SSF46955">
    <property type="entry name" value="Putative DNA-binding domain"/>
    <property type="match status" value="1"/>
</dbReference>
<dbReference type="Gene3D" id="1.10.1660.10">
    <property type="match status" value="1"/>
</dbReference>
<proteinExistence type="predicted"/>
<reference evidence="4" key="1">
    <citation type="journal article" date="2019" name="Int. J. Syst. Evol. Microbiol.">
        <title>The Global Catalogue of Microorganisms (GCM) 10K type strain sequencing project: providing services to taxonomists for standard genome sequencing and annotation.</title>
        <authorList>
            <consortium name="The Broad Institute Genomics Platform"/>
            <consortium name="The Broad Institute Genome Sequencing Center for Infectious Disease"/>
            <person name="Wu L."/>
            <person name="Ma J."/>
        </authorList>
    </citation>
    <scope>NUCLEOTIDE SEQUENCE [LARGE SCALE GENOMIC DNA]</scope>
    <source>
        <strain evidence="4">JCM 10303</strain>
    </source>
</reference>
<dbReference type="RefSeq" id="WP_009950243.1">
    <property type="nucleotide sequence ID" value="NZ_BAAAGS010000054.1"/>
</dbReference>
<dbReference type="InterPro" id="IPR000551">
    <property type="entry name" value="MerR-type_HTH_dom"/>
</dbReference>
<evidence type="ECO:0000313" key="4">
    <source>
        <dbReference type="Proteomes" id="UP001500729"/>
    </source>
</evidence>
<organism evidence="3 4">
    <name type="scientific">Saccharopolyspora erythraea</name>
    <name type="common">Streptomyces erythraeus</name>
    <dbReference type="NCBI Taxonomy" id="1836"/>
    <lineage>
        <taxon>Bacteria</taxon>
        <taxon>Bacillati</taxon>
        <taxon>Actinomycetota</taxon>
        <taxon>Actinomycetes</taxon>
        <taxon>Pseudonocardiales</taxon>
        <taxon>Pseudonocardiaceae</taxon>
        <taxon>Saccharopolyspora</taxon>
    </lineage>
</organism>
<dbReference type="SMART" id="SM00422">
    <property type="entry name" value="HTH_MERR"/>
    <property type="match status" value="1"/>
</dbReference>
<dbReference type="PROSITE" id="PS00552">
    <property type="entry name" value="HTH_MERR_1"/>
    <property type="match status" value="1"/>
</dbReference>
<dbReference type="PANTHER" id="PTHR30204">
    <property type="entry name" value="REDOX-CYCLING DRUG-SENSING TRANSCRIPTIONAL ACTIVATOR SOXR"/>
    <property type="match status" value="1"/>
</dbReference>
<dbReference type="PRINTS" id="PR00040">
    <property type="entry name" value="HTHMERR"/>
</dbReference>
<dbReference type="PANTHER" id="PTHR30204:SF93">
    <property type="entry name" value="HTH MERR-TYPE DOMAIN-CONTAINING PROTEIN"/>
    <property type="match status" value="1"/>
</dbReference>
<evidence type="ECO:0000313" key="3">
    <source>
        <dbReference type="EMBL" id="GAA0551545.1"/>
    </source>
</evidence>
<evidence type="ECO:0000256" key="1">
    <source>
        <dbReference type="ARBA" id="ARBA00023125"/>
    </source>
</evidence>
<keyword evidence="4" id="KW-1185">Reference proteome</keyword>
<sequence>MKIGELSRQTGVSQRLLRYYEQQGLLSSHRAPSGYRHYSPEAVTVVRQIRRLLAAGLTTEVIRDILPCARGEVPVLDPCPDLLATLRSQLSGIDDRISCLQQTRGALVDFLTAAERESATR</sequence>
<keyword evidence="1" id="KW-0238">DNA-binding</keyword>
<comment type="caution">
    <text evidence="3">The sequence shown here is derived from an EMBL/GenBank/DDBJ whole genome shotgun (WGS) entry which is preliminary data.</text>
</comment>
<accession>A0ABP3NVM0</accession>
<dbReference type="Proteomes" id="UP001500729">
    <property type="component" value="Unassembled WGS sequence"/>
</dbReference>
<name>A0ABP3NVM0_SACER</name>
<protein>
    <submittedName>
        <fullName evidence="3">MerR family transcriptional regulator</fullName>
    </submittedName>
</protein>
<evidence type="ECO:0000259" key="2">
    <source>
        <dbReference type="PROSITE" id="PS50937"/>
    </source>
</evidence>
<dbReference type="PROSITE" id="PS50937">
    <property type="entry name" value="HTH_MERR_2"/>
    <property type="match status" value="1"/>
</dbReference>
<feature type="domain" description="HTH merR-type" evidence="2">
    <location>
        <begin position="1"/>
        <end position="68"/>
    </location>
</feature>
<dbReference type="EMBL" id="BAAAGS010000054">
    <property type="protein sequence ID" value="GAA0551545.1"/>
    <property type="molecule type" value="Genomic_DNA"/>
</dbReference>
<dbReference type="CDD" id="cd01282">
    <property type="entry name" value="HTH_MerR-like_sg3"/>
    <property type="match status" value="1"/>
</dbReference>
<gene>
    <name evidence="3" type="ORF">GCM10009533_57350</name>
</gene>